<feature type="transmembrane region" description="Helical" evidence="4">
    <location>
        <begin position="318"/>
        <end position="340"/>
    </location>
</feature>
<dbReference type="AlphaFoldDB" id="A0A345UKS2"/>
<keyword evidence="1 4" id="KW-0812">Transmembrane</keyword>
<dbReference type="PROSITE" id="PS50850">
    <property type="entry name" value="MFS"/>
    <property type="match status" value="1"/>
</dbReference>
<gene>
    <name evidence="6" type="ORF">CYPRO_1824</name>
</gene>
<feature type="transmembrane region" description="Helical" evidence="4">
    <location>
        <begin position="290"/>
        <end position="309"/>
    </location>
</feature>
<feature type="transmembrane region" description="Helical" evidence="4">
    <location>
        <begin position="383"/>
        <end position="406"/>
    </location>
</feature>
<dbReference type="OrthoDB" id="1117124at2"/>
<feature type="domain" description="Major facilitator superfamily (MFS) profile" evidence="5">
    <location>
        <begin position="253"/>
        <end position="443"/>
    </location>
</feature>
<evidence type="ECO:0000256" key="1">
    <source>
        <dbReference type="ARBA" id="ARBA00022692"/>
    </source>
</evidence>
<feature type="transmembrane region" description="Helical" evidence="4">
    <location>
        <begin position="106"/>
        <end position="129"/>
    </location>
</feature>
<evidence type="ECO:0000313" key="7">
    <source>
        <dbReference type="Proteomes" id="UP000254808"/>
    </source>
</evidence>
<accession>A0A345UKS2</accession>
<keyword evidence="3 4" id="KW-0472">Membrane</keyword>
<evidence type="ECO:0000256" key="4">
    <source>
        <dbReference type="SAM" id="Phobius"/>
    </source>
</evidence>
<evidence type="ECO:0000256" key="3">
    <source>
        <dbReference type="ARBA" id="ARBA00023136"/>
    </source>
</evidence>
<protein>
    <submittedName>
        <fullName evidence="6">Putative arabinose efflux permease, MFS family</fullName>
    </submittedName>
</protein>
<dbReference type="SUPFAM" id="SSF103473">
    <property type="entry name" value="MFS general substrate transporter"/>
    <property type="match status" value="1"/>
</dbReference>
<feature type="transmembrane region" description="Helical" evidence="4">
    <location>
        <begin position="259"/>
        <end position="278"/>
    </location>
</feature>
<evidence type="ECO:0000256" key="2">
    <source>
        <dbReference type="ARBA" id="ARBA00022989"/>
    </source>
</evidence>
<feature type="transmembrane region" description="Helical" evidence="4">
    <location>
        <begin position="135"/>
        <end position="156"/>
    </location>
</feature>
<dbReference type="InterPro" id="IPR036259">
    <property type="entry name" value="MFS_trans_sf"/>
</dbReference>
<evidence type="ECO:0000259" key="5">
    <source>
        <dbReference type="PROSITE" id="PS50850"/>
    </source>
</evidence>
<dbReference type="InterPro" id="IPR011701">
    <property type="entry name" value="MFS"/>
</dbReference>
<proteinExistence type="predicted"/>
<dbReference type="PANTHER" id="PTHR23526:SF1">
    <property type="entry name" value="MAJOR FACILITATOR SUPERFAMILY MFS_1"/>
    <property type="match status" value="1"/>
</dbReference>
<dbReference type="InterPro" id="IPR020846">
    <property type="entry name" value="MFS_dom"/>
</dbReference>
<reference evidence="6 7" key="1">
    <citation type="submission" date="2018-03" db="EMBL/GenBank/DDBJ databases">
        <title>Phenotypic and genomic properties of Cyclonatronum proteinivorum gen. nov., sp. nov., a haloalkaliphilic bacteroidete from soda lakes possessing Na+-translocating rhodopsin.</title>
        <authorList>
            <person name="Toshchakov S.V."/>
            <person name="Korzhenkov A."/>
            <person name="Samarov N.I."/>
            <person name="Kublanov I.V."/>
            <person name="Muntyan M.S."/>
            <person name="Sorokin D.Y."/>
        </authorList>
    </citation>
    <scope>NUCLEOTIDE SEQUENCE [LARGE SCALE GENOMIC DNA]</scope>
    <source>
        <strain evidence="6 7">Omega</strain>
    </source>
</reference>
<dbReference type="Gene3D" id="1.20.1250.20">
    <property type="entry name" value="MFS general substrate transporter like domains"/>
    <property type="match status" value="1"/>
</dbReference>
<name>A0A345UKS2_9BACT</name>
<dbReference type="Proteomes" id="UP000254808">
    <property type="component" value="Chromosome"/>
</dbReference>
<dbReference type="InterPro" id="IPR052528">
    <property type="entry name" value="Sugar_transport-like"/>
</dbReference>
<feature type="transmembrane region" description="Helical" evidence="4">
    <location>
        <begin position="346"/>
        <end position="363"/>
    </location>
</feature>
<feature type="transmembrane region" description="Helical" evidence="4">
    <location>
        <begin position="201"/>
        <end position="224"/>
    </location>
</feature>
<feature type="transmembrane region" description="Helical" evidence="4">
    <location>
        <begin position="412"/>
        <end position="432"/>
    </location>
</feature>
<dbReference type="EMBL" id="CP027806">
    <property type="protein sequence ID" value="AXJ01074.1"/>
    <property type="molecule type" value="Genomic_DNA"/>
</dbReference>
<feature type="transmembrane region" description="Helical" evidence="4">
    <location>
        <begin position="177"/>
        <end position="195"/>
    </location>
</feature>
<keyword evidence="7" id="KW-1185">Reference proteome</keyword>
<dbReference type="Pfam" id="PF07690">
    <property type="entry name" value="MFS_1"/>
    <property type="match status" value="1"/>
</dbReference>
<dbReference type="PANTHER" id="PTHR23526">
    <property type="entry name" value="INTEGRAL MEMBRANE TRANSPORT PROTEIN-RELATED"/>
    <property type="match status" value="1"/>
</dbReference>
<organism evidence="6 7">
    <name type="scientific">Cyclonatronum proteinivorum</name>
    <dbReference type="NCBI Taxonomy" id="1457365"/>
    <lineage>
        <taxon>Bacteria</taxon>
        <taxon>Pseudomonadati</taxon>
        <taxon>Balneolota</taxon>
        <taxon>Balneolia</taxon>
        <taxon>Balneolales</taxon>
        <taxon>Cyclonatronaceae</taxon>
        <taxon>Cyclonatronum</taxon>
    </lineage>
</organism>
<dbReference type="GO" id="GO:0022857">
    <property type="term" value="F:transmembrane transporter activity"/>
    <property type="evidence" value="ECO:0007669"/>
    <property type="project" value="InterPro"/>
</dbReference>
<evidence type="ECO:0000313" key="6">
    <source>
        <dbReference type="EMBL" id="AXJ01074.1"/>
    </source>
</evidence>
<sequence length="443" mass="47098">MSIHRNERVERVYEILTEDDQRTCEAIPESACKEVPGNFMLNALNGASTKLAEQIASPSLVLPWLLGAMGAPPSLSGFLVPLYKGGSLIPQLAVSGQIRQFALRKWFWVGAGTVQGIALLLMAASALLLDGLYGGIAVLTLLLIFSVGSGVGSVSFKDVMAKTIPKGKRGTLLSIRATAGGALSLGAGFVLHRFVGEGESIGLYVWLLLIAAGLWLTAALLFAFMREEKGATDGARHALQEARAGWQVLKEQPMFARLVIARGLLLSVMLVIPFYALLAREVTGTAVSSLGIFVITSSLAMVLSSYIWGRFADRSSRLVMAAGGVVGIAGCALALTFLMLPESWQNPWAFSLVFFIGGLAQAGTRLGRKTYLVDAAPAKERPLYVAVSNTLIGLITLSSAVLGFIADLFGTPWLIGFFALIMLAGTLTAYSLPEAENMVKTPN</sequence>
<dbReference type="KEGG" id="cprv:CYPRO_1824"/>
<dbReference type="RefSeq" id="WP_114984305.1">
    <property type="nucleotide sequence ID" value="NZ_CP027806.1"/>
</dbReference>
<keyword evidence="2 4" id="KW-1133">Transmembrane helix</keyword>